<name>A0A561UQ26_9ACTN</name>
<keyword evidence="2" id="KW-0472">Membrane</keyword>
<evidence type="ECO:0000313" key="4">
    <source>
        <dbReference type="Proteomes" id="UP000317940"/>
    </source>
</evidence>
<feature type="region of interest" description="Disordered" evidence="1">
    <location>
        <begin position="1"/>
        <end position="23"/>
    </location>
</feature>
<feature type="transmembrane region" description="Helical" evidence="2">
    <location>
        <begin position="38"/>
        <end position="55"/>
    </location>
</feature>
<evidence type="ECO:0000256" key="1">
    <source>
        <dbReference type="SAM" id="MobiDB-lite"/>
    </source>
</evidence>
<evidence type="ECO:0000313" key="3">
    <source>
        <dbReference type="EMBL" id="TWG01441.1"/>
    </source>
</evidence>
<protein>
    <submittedName>
        <fullName evidence="3">Uncharacterized protein</fullName>
    </submittedName>
</protein>
<comment type="caution">
    <text evidence="3">The sequence shown here is derived from an EMBL/GenBank/DDBJ whole genome shotgun (WGS) entry which is preliminary data.</text>
</comment>
<keyword evidence="2" id="KW-0812">Transmembrane</keyword>
<evidence type="ECO:0000256" key="2">
    <source>
        <dbReference type="SAM" id="Phobius"/>
    </source>
</evidence>
<sequence>MATEQQRGSSGNGTGSGRSAQPHPVRDMVDAAWHIRPITVLVMIGASMGLGLVGAQVATTWVVVLFAIFWGLTVVATLVLTARMLTERQHRDGGRHRRVAH</sequence>
<dbReference type="EMBL" id="VIWT01000001">
    <property type="protein sequence ID" value="TWG01441.1"/>
    <property type="molecule type" value="Genomic_DNA"/>
</dbReference>
<gene>
    <name evidence="3" type="ORF">FHX73_115334</name>
</gene>
<reference evidence="3 4" key="1">
    <citation type="submission" date="2019-06" db="EMBL/GenBank/DDBJ databases">
        <title>Sequencing the genomes of 1000 actinobacteria strains.</title>
        <authorList>
            <person name="Klenk H.-P."/>
        </authorList>
    </citation>
    <scope>NUCLEOTIDE SEQUENCE [LARGE SCALE GENOMIC DNA]</scope>
    <source>
        <strain evidence="3 4">DSM 44826</strain>
    </source>
</reference>
<dbReference type="OrthoDB" id="3873294at2"/>
<feature type="transmembrane region" description="Helical" evidence="2">
    <location>
        <begin position="61"/>
        <end position="82"/>
    </location>
</feature>
<keyword evidence="4" id="KW-1185">Reference proteome</keyword>
<dbReference type="RefSeq" id="WP_145907763.1">
    <property type="nucleotide sequence ID" value="NZ_BAAAMZ010000007.1"/>
</dbReference>
<dbReference type="AlphaFoldDB" id="A0A561UQ26"/>
<accession>A0A561UQ26</accession>
<keyword evidence="2" id="KW-1133">Transmembrane helix</keyword>
<organism evidence="3 4">
    <name type="scientific">Kitasatospora viridis</name>
    <dbReference type="NCBI Taxonomy" id="281105"/>
    <lineage>
        <taxon>Bacteria</taxon>
        <taxon>Bacillati</taxon>
        <taxon>Actinomycetota</taxon>
        <taxon>Actinomycetes</taxon>
        <taxon>Kitasatosporales</taxon>
        <taxon>Streptomycetaceae</taxon>
        <taxon>Kitasatospora</taxon>
    </lineage>
</organism>
<proteinExistence type="predicted"/>
<dbReference type="Proteomes" id="UP000317940">
    <property type="component" value="Unassembled WGS sequence"/>
</dbReference>